<evidence type="ECO:0000313" key="8">
    <source>
        <dbReference type="EMBL" id="KHS53885.1"/>
    </source>
</evidence>
<evidence type="ECO:0000256" key="2">
    <source>
        <dbReference type="ARBA" id="ARBA00022475"/>
    </source>
</evidence>
<feature type="transmembrane region" description="Helical" evidence="7">
    <location>
        <begin position="248"/>
        <end position="270"/>
    </location>
</feature>
<dbReference type="AlphaFoldDB" id="A0A0B9ASQ9"/>
<feature type="transmembrane region" description="Helical" evidence="7">
    <location>
        <begin position="178"/>
        <end position="201"/>
    </location>
</feature>
<name>A0A0B9ASQ9_BRELN</name>
<dbReference type="NCBIfam" id="TIGR00765">
    <property type="entry name" value="yihY_not_rbn"/>
    <property type="match status" value="1"/>
</dbReference>
<dbReference type="PATRIC" id="fig|1703.6.peg.522"/>
<gene>
    <name evidence="8" type="ORF">AE0388_0640</name>
</gene>
<evidence type="ECO:0000256" key="5">
    <source>
        <dbReference type="ARBA" id="ARBA00023136"/>
    </source>
</evidence>
<protein>
    <submittedName>
        <fullName evidence="8">Ribonuclease BN</fullName>
    </submittedName>
</protein>
<accession>A0A0B9ASQ9</accession>
<evidence type="ECO:0000256" key="1">
    <source>
        <dbReference type="ARBA" id="ARBA00004651"/>
    </source>
</evidence>
<keyword evidence="3 7" id="KW-0812">Transmembrane</keyword>
<sequence>MRRAGPRLNRVRIVKGALRRLLDDECLDRAAGLSFYALLSAAPAILAMVSLLGVVGEAESTTKAVLSLVHGVSAEAAKAIRPIIVELTESSSAGVTLIGSLLLAIWSSSKYIGALGRALNAVYRVEETRPYWKFKPLMLLMTVVTLIVLAALGLLLVLSGPIAETLGELIGMGAVALLIWNVVRWPVFVFFVMLLIALLYYVTPNVRQPKFRWVSLGAFVALLVLLAVSACFVLYINNFSSYNVTYGSIGGVIVGLAWVWMVNLSLLLGAEFDAEIERERQRQSDGDADVLFRRPRGGGRSDRGSQERPADSSHSSPGRPGHGTHGSPGRRNQVTGR</sequence>
<dbReference type="Pfam" id="PF03631">
    <property type="entry name" value="Virul_fac_BrkB"/>
    <property type="match status" value="1"/>
</dbReference>
<comment type="caution">
    <text evidence="8">The sequence shown here is derived from an EMBL/GenBank/DDBJ whole genome shotgun (WGS) entry which is preliminary data.</text>
</comment>
<keyword evidence="9" id="KW-1185">Reference proteome</keyword>
<feature type="region of interest" description="Disordered" evidence="6">
    <location>
        <begin position="283"/>
        <end position="337"/>
    </location>
</feature>
<reference evidence="8 9" key="1">
    <citation type="submission" date="2014-11" db="EMBL/GenBank/DDBJ databases">
        <title>Draft Genome Sequence of Brevibacterium linens AE038-8.</title>
        <authorList>
            <person name="Maizel D."/>
            <person name="Utturkar S.M."/>
            <person name="Brown S.D."/>
            <person name="Ferrero M."/>
            <person name="Rosen B.P."/>
        </authorList>
    </citation>
    <scope>NUCLEOTIDE SEQUENCE [LARGE SCALE GENOMIC DNA]</scope>
    <source>
        <strain evidence="8 9">AE038-8</strain>
    </source>
</reference>
<feature type="transmembrane region" description="Helical" evidence="7">
    <location>
        <begin position="213"/>
        <end position="236"/>
    </location>
</feature>
<dbReference type="Proteomes" id="UP000031488">
    <property type="component" value="Unassembled WGS sequence"/>
</dbReference>
<dbReference type="PANTHER" id="PTHR30213:SF0">
    <property type="entry name" value="UPF0761 MEMBRANE PROTEIN YIHY"/>
    <property type="match status" value="1"/>
</dbReference>
<evidence type="ECO:0000313" key="9">
    <source>
        <dbReference type="Proteomes" id="UP000031488"/>
    </source>
</evidence>
<feature type="transmembrane region" description="Helical" evidence="7">
    <location>
        <begin position="95"/>
        <end position="116"/>
    </location>
</feature>
<dbReference type="EMBL" id="JTJZ01000013">
    <property type="protein sequence ID" value="KHS53885.1"/>
    <property type="molecule type" value="Genomic_DNA"/>
</dbReference>
<feature type="compositionally biased region" description="Basic and acidic residues" evidence="6">
    <location>
        <begin position="299"/>
        <end position="311"/>
    </location>
</feature>
<dbReference type="PANTHER" id="PTHR30213">
    <property type="entry name" value="INNER MEMBRANE PROTEIN YHJD"/>
    <property type="match status" value="1"/>
</dbReference>
<comment type="subcellular location">
    <subcellularLocation>
        <location evidence="1">Cell membrane</location>
        <topology evidence="1">Multi-pass membrane protein</topology>
    </subcellularLocation>
</comment>
<proteinExistence type="predicted"/>
<dbReference type="InterPro" id="IPR017039">
    <property type="entry name" value="Virul_fac_BrkB"/>
</dbReference>
<organism evidence="8 9">
    <name type="scientific">Brevibacterium linens</name>
    <dbReference type="NCBI Taxonomy" id="1703"/>
    <lineage>
        <taxon>Bacteria</taxon>
        <taxon>Bacillati</taxon>
        <taxon>Actinomycetota</taxon>
        <taxon>Actinomycetes</taxon>
        <taxon>Micrococcales</taxon>
        <taxon>Brevibacteriaceae</taxon>
        <taxon>Brevibacterium</taxon>
    </lineage>
</organism>
<dbReference type="GO" id="GO:0005886">
    <property type="term" value="C:plasma membrane"/>
    <property type="evidence" value="ECO:0007669"/>
    <property type="project" value="UniProtKB-SubCell"/>
</dbReference>
<feature type="transmembrane region" description="Helical" evidence="7">
    <location>
        <begin position="137"/>
        <end position="158"/>
    </location>
</feature>
<keyword evidence="2" id="KW-1003">Cell membrane</keyword>
<dbReference type="PIRSF" id="PIRSF035875">
    <property type="entry name" value="RNase_BN"/>
    <property type="match status" value="1"/>
</dbReference>
<evidence type="ECO:0000256" key="4">
    <source>
        <dbReference type="ARBA" id="ARBA00022989"/>
    </source>
</evidence>
<feature type="transmembrane region" description="Helical" evidence="7">
    <location>
        <begin position="35"/>
        <end position="56"/>
    </location>
</feature>
<evidence type="ECO:0000256" key="6">
    <source>
        <dbReference type="SAM" id="MobiDB-lite"/>
    </source>
</evidence>
<evidence type="ECO:0000256" key="7">
    <source>
        <dbReference type="SAM" id="Phobius"/>
    </source>
</evidence>
<evidence type="ECO:0000256" key="3">
    <source>
        <dbReference type="ARBA" id="ARBA00022692"/>
    </source>
</evidence>
<keyword evidence="4 7" id="KW-1133">Transmembrane helix</keyword>
<keyword evidence="5 7" id="KW-0472">Membrane</keyword>